<keyword evidence="4 7" id="KW-1133">Transmembrane helix</keyword>
<dbReference type="CTD" id="42988"/>
<dbReference type="Proteomes" id="UP000007801">
    <property type="component" value="Unassembled WGS sequence"/>
</dbReference>
<evidence type="ECO:0000256" key="5">
    <source>
        <dbReference type="ARBA" id="ARBA00023136"/>
    </source>
</evidence>
<dbReference type="HOGENOM" id="CLU_009646_2_0_1"/>
<accession>B3LWZ5</accession>
<dbReference type="eggNOG" id="KOG1303">
    <property type="taxonomic scope" value="Eukaryota"/>
</dbReference>
<feature type="transmembrane region" description="Helical" evidence="7">
    <location>
        <begin position="143"/>
        <end position="172"/>
    </location>
</feature>
<dbReference type="AlphaFoldDB" id="B3LWZ5"/>
<evidence type="ECO:0000256" key="2">
    <source>
        <dbReference type="ARBA" id="ARBA00022448"/>
    </source>
</evidence>
<evidence type="ECO:0000256" key="4">
    <source>
        <dbReference type="ARBA" id="ARBA00022989"/>
    </source>
</evidence>
<evidence type="ECO:0000256" key="1">
    <source>
        <dbReference type="ARBA" id="ARBA00004370"/>
    </source>
</evidence>
<keyword evidence="5 7" id="KW-0472">Membrane</keyword>
<feature type="transmembrane region" description="Helical" evidence="7">
    <location>
        <begin position="484"/>
        <end position="506"/>
    </location>
</feature>
<dbReference type="GeneID" id="6499114"/>
<dbReference type="PANTHER" id="PTHR48017">
    <property type="entry name" value="OS05G0424000 PROTEIN-RELATED"/>
    <property type="match status" value="1"/>
</dbReference>
<evidence type="ECO:0000256" key="7">
    <source>
        <dbReference type="SAM" id="Phobius"/>
    </source>
</evidence>
<feature type="transmembrane region" description="Helical" evidence="7">
    <location>
        <begin position="65"/>
        <end position="89"/>
    </location>
</feature>
<dbReference type="GO" id="GO:0016020">
    <property type="term" value="C:membrane"/>
    <property type="evidence" value="ECO:0007669"/>
    <property type="project" value="UniProtKB-SubCell"/>
</dbReference>
<feature type="transmembrane region" description="Helical" evidence="7">
    <location>
        <begin position="376"/>
        <end position="395"/>
    </location>
</feature>
<reference evidence="9 10" key="1">
    <citation type="journal article" date="2007" name="Nature">
        <title>Evolution of genes and genomes on the Drosophila phylogeny.</title>
        <authorList>
            <consortium name="Drosophila 12 Genomes Consortium"/>
            <person name="Clark A.G."/>
            <person name="Eisen M.B."/>
            <person name="Smith D.R."/>
            <person name="Bergman C.M."/>
            <person name="Oliver B."/>
            <person name="Markow T.A."/>
            <person name="Kaufman T.C."/>
            <person name="Kellis M."/>
            <person name="Gelbart W."/>
            <person name="Iyer V.N."/>
            <person name="Pollard D.A."/>
            <person name="Sackton T.B."/>
            <person name="Larracuente A.M."/>
            <person name="Singh N.D."/>
            <person name="Abad J.P."/>
            <person name="Abt D.N."/>
            <person name="Adryan B."/>
            <person name="Aguade M."/>
            <person name="Akashi H."/>
            <person name="Anderson W.W."/>
            <person name="Aquadro C.F."/>
            <person name="Ardell D.H."/>
            <person name="Arguello R."/>
            <person name="Artieri C.G."/>
            <person name="Barbash D.A."/>
            <person name="Barker D."/>
            <person name="Barsanti P."/>
            <person name="Batterham P."/>
            <person name="Batzoglou S."/>
            <person name="Begun D."/>
            <person name="Bhutkar A."/>
            <person name="Blanco E."/>
            <person name="Bosak S.A."/>
            <person name="Bradley R.K."/>
            <person name="Brand A.D."/>
            <person name="Brent M.R."/>
            <person name="Brooks A.N."/>
            <person name="Brown R.H."/>
            <person name="Butlin R.K."/>
            <person name="Caggese C."/>
            <person name="Calvi B.R."/>
            <person name="Bernardo de Carvalho A."/>
            <person name="Caspi A."/>
            <person name="Castrezana S."/>
            <person name="Celniker S.E."/>
            <person name="Chang J.L."/>
            <person name="Chapple C."/>
            <person name="Chatterji S."/>
            <person name="Chinwalla A."/>
            <person name="Civetta A."/>
            <person name="Clifton S.W."/>
            <person name="Comeron J.M."/>
            <person name="Costello J.C."/>
            <person name="Coyne J.A."/>
            <person name="Daub J."/>
            <person name="David R.G."/>
            <person name="Delcher A.L."/>
            <person name="Delehaunty K."/>
            <person name="Do C.B."/>
            <person name="Ebling H."/>
            <person name="Edwards K."/>
            <person name="Eickbush T."/>
            <person name="Evans J.D."/>
            <person name="Filipski A."/>
            <person name="Findeiss S."/>
            <person name="Freyhult E."/>
            <person name="Fulton L."/>
            <person name="Fulton R."/>
            <person name="Garcia A.C."/>
            <person name="Gardiner A."/>
            <person name="Garfield D.A."/>
            <person name="Garvin B.E."/>
            <person name="Gibson G."/>
            <person name="Gilbert D."/>
            <person name="Gnerre S."/>
            <person name="Godfrey J."/>
            <person name="Good R."/>
            <person name="Gotea V."/>
            <person name="Gravely B."/>
            <person name="Greenberg A.J."/>
            <person name="Griffiths-Jones S."/>
            <person name="Gross S."/>
            <person name="Guigo R."/>
            <person name="Gustafson E.A."/>
            <person name="Haerty W."/>
            <person name="Hahn M.W."/>
            <person name="Halligan D.L."/>
            <person name="Halpern A.L."/>
            <person name="Halter G.M."/>
            <person name="Han M.V."/>
            <person name="Heger A."/>
            <person name="Hillier L."/>
            <person name="Hinrichs A.S."/>
            <person name="Holmes I."/>
            <person name="Hoskins R.A."/>
            <person name="Hubisz M.J."/>
            <person name="Hultmark D."/>
            <person name="Huntley M.A."/>
            <person name="Jaffe D.B."/>
            <person name="Jagadeeshan S."/>
            <person name="Jeck W.R."/>
            <person name="Johnson J."/>
            <person name="Jones C.D."/>
            <person name="Jordan W.C."/>
            <person name="Karpen G.H."/>
            <person name="Kataoka E."/>
            <person name="Keightley P.D."/>
            <person name="Kheradpour P."/>
            <person name="Kirkness E.F."/>
            <person name="Koerich L.B."/>
            <person name="Kristiansen K."/>
            <person name="Kudrna D."/>
            <person name="Kulathinal R.J."/>
            <person name="Kumar S."/>
            <person name="Kwok R."/>
            <person name="Lander E."/>
            <person name="Langley C.H."/>
            <person name="Lapoint R."/>
            <person name="Lazzaro B.P."/>
            <person name="Lee S.J."/>
            <person name="Levesque L."/>
            <person name="Li R."/>
            <person name="Lin C.F."/>
            <person name="Lin M.F."/>
            <person name="Lindblad-Toh K."/>
            <person name="Llopart A."/>
            <person name="Long M."/>
            <person name="Low L."/>
            <person name="Lozovsky E."/>
            <person name="Lu J."/>
            <person name="Luo M."/>
            <person name="Machado C.A."/>
            <person name="Makalowski W."/>
            <person name="Marzo M."/>
            <person name="Matsuda M."/>
            <person name="Matzkin L."/>
            <person name="McAllister B."/>
            <person name="McBride C.S."/>
            <person name="McKernan B."/>
            <person name="McKernan K."/>
            <person name="Mendez-Lago M."/>
            <person name="Minx P."/>
            <person name="Mollenhauer M.U."/>
            <person name="Montooth K."/>
            <person name="Mount S.M."/>
            <person name="Mu X."/>
            <person name="Myers E."/>
            <person name="Negre B."/>
            <person name="Newfeld S."/>
            <person name="Nielsen R."/>
            <person name="Noor M.A."/>
            <person name="O'Grady P."/>
            <person name="Pachter L."/>
            <person name="Papaceit M."/>
            <person name="Parisi M.J."/>
            <person name="Parisi M."/>
            <person name="Parts L."/>
            <person name="Pedersen J.S."/>
            <person name="Pesole G."/>
            <person name="Phillippy A.M."/>
            <person name="Ponting C.P."/>
            <person name="Pop M."/>
            <person name="Porcelli D."/>
            <person name="Powell J.R."/>
            <person name="Prohaska S."/>
            <person name="Pruitt K."/>
            <person name="Puig M."/>
            <person name="Quesneville H."/>
            <person name="Ram K.R."/>
            <person name="Rand D."/>
            <person name="Rasmussen M.D."/>
            <person name="Reed L.K."/>
            <person name="Reenan R."/>
            <person name="Reily A."/>
            <person name="Remington K.A."/>
            <person name="Rieger T.T."/>
            <person name="Ritchie M.G."/>
            <person name="Robin C."/>
            <person name="Rogers Y.H."/>
            <person name="Rohde C."/>
            <person name="Rozas J."/>
            <person name="Rubenfield M.J."/>
            <person name="Ruiz A."/>
            <person name="Russo S."/>
            <person name="Salzberg S.L."/>
            <person name="Sanchez-Gracia A."/>
            <person name="Saranga D.J."/>
            <person name="Sato H."/>
            <person name="Schaeffer S.W."/>
            <person name="Schatz M.C."/>
            <person name="Schlenke T."/>
            <person name="Schwartz R."/>
            <person name="Segarra C."/>
            <person name="Singh R.S."/>
            <person name="Sirot L."/>
            <person name="Sirota M."/>
            <person name="Sisneros N.B."/>
            <person name="Smith C.D."/>
            <person name="Smith T.F."/>
            <person name="Spieth J."/>
            <person name="Stage D.E."/>
            <person name="Stark A."/>
            <person name="Stephan W."/>
            <person name="Strausberg R.L."/>
            <person name="Strempel S."/>
            <person name="Sturgill D."/>
            <person name="Sutton G."/>
            <person name="Sutton G.G."/>
            <person name="Tao W."/>
            <person name="Teichmann S."/>
            <person name="Tobari Y.N."/>
            <person name="Tomimura Y."/>
            <person name="Tsolas J.M."/>
            <person name="Valente V.L."/>
            <person name="Venter E."/>
            <person name="Venter J.C."/>
            <person name="Vicario S."/>
            <person name="Vieira F.G."/>
            <person name="Vilella A.J."/>
            <person name="Villasante A."/>
            <person name="Walenz B."/>
            <person name="Wang J."/>
            <person name="Wasserman M."/>
            <person name="Watts T."/>
            <person name="Wilson D."/>
            <person name="Wilson R.K."/>
            <person name="Wing R.A."/>
            <person name="Wolfner M.F."/>
            <person name="Wong A."/>
            <person name="Wong G.K."/>
            <person name="Wu C.I."/>
            <person name="Wu G."/>
            <person name="Yamamoto D."/>
            <person name="Yang H.P."/>
            <person name="Yang S.P."/>
            <person name="Yorke J.A."/>
            <person name="Yoshida K."/>
            <person name="Zdobnov E."/>
            <person name="Zhang P."/>
            <person name="Zhang Y."/>
            <person name="Zimin A.V."/>
            <person name="Baldwin J."/>
            <person name="Abdouelleil A."/>
            <person name="Abdulkadir J."/>
            <person name="Abebe A."/>
            <person name="Abera B."/>
            <person name="Abreu J."/>
            <person name="Acer S.C."/>
            <person name="Aftuck L."/>
            <person name="Alexander A."/>
            <person name="An P."/>
            <person name="Anderson E."/>
            <person name="Anderson S."/>
            <person name="Arachi H."/>
            <person name="Azer M."/>
            <person name="Bachantsang P."/>
            <person name="Barry A."/>
            <person name="Bayul T."/>
            <person name="Berlin A."/>
            <person name="Bessette D."/>
            <person name="Bloom T."/>
            <person name="Blye J."/>
            <person name="Boguslavskiy L."/>
            <person name="Bonnet C."/>
            <person name="Boukhgalter B."/>
            <person name="Bourzgui I."/>
            <person name="Brown A."/>
            <person name="Cahill P."/>
            <person name="Channer S."/>
            <person name="Cheshatsang Y."/>
            <person name="Chuda L."/>
            <person name="Citroen M."/>
            <person name="Collymore A."/>
            <person name="Cooke P."/>
            <person name="Costello M."/>
            <person name="D'Aco K."/>
            <person name="Daza R."/>
            <person name="De Haan G."/>
            <person name="DeGray S."/>
            <person name="DeMaso C."/>
            <person name="Dhargay N."/>
            <person name="Dooley K."/>
            <person name="Dooley E."/>
            <person name="Doricent M."/>
            <person name="Dorje P."/>
            <person name="Dorjee K."/>
            <person name="Dupes A."/>
            <person name="Elong R."/>
            <person name="Falk J."/>
            <person name="Farina A."/>
            <person name="Faro S."/>
            <person name="Ferguson D."/>
            <person name="Fisher S."/>
            <person name="Foley C.D."/>
            <person name="Franke A."/>
            <person name="Friedrich D."/>
            <person name="Gadbois L."/>
            <person name="Gearin G."/>
            <person name="Gearin C.R."/>
            <person name="Giannoukos G."/>
            <person name="Goode T."/>
            <person name="Graham J."/>
            <person name="Grandbois E."/>
            <person name="Grewal S."/>
            <person name="Gyaltsen K."/>
            <person name="Hafez N."/>
            <person name="Hagos B."/>
            <person name="Hall J."/>
            <person name="Henson C."/>
            <person name="Hollinger A."/>
            <person name="Honan T."/>
            <person name="Huard M.D."/>
            <person name="Hughes L."/>
            <person name="Hurhula B."/>
            <person name="Husby M.E."/>
            <person name="Kamat A."/>
            <person name="Kanga B."/>
            <person name="Kashin S."/>
            <person name="Khazanovich D."/>
            <person name="Kisner P."/>
            <person name="Lance K."/>
            <person name="Lara M."/>
            <person name="Lee W."/>
            <person name="Lennon N."/>
            <person name="Letendre F."/>
            <person name="LeVine R."/>
            <person name="Lipovsky A."/>
            <person name="Liu X."/>
            <person name="Liu J."/>
            <person name="Liu S."/>
            <person name="Lokyitsang T."/>
            <person name="Lokyitsang Y."/>
            <person name="Lubonja R."/>
            <person name="Lui A."/>
            <person name="MacDonald P."/>
            <person name="Magnisalis V."/>
            <person name="Maru K."/>
            <person name="Matthews C."/>
            <person name="McCusker W."/>
            <person name="McDonough S."/>
            <person name="Mehta T."/>
            <person name="Meldrim J."/>
            <person name="Meneus L."/>
            <person name="Mihai O."/>
            <person name="Mihalev A."/>
            <person name="Mihova T."/>
            <person name="Mittelman R."/>
            <person name="Mlenga V."/>
            <person name="Montmayeur A."/>
            <person name="Mulrain L."/>
            <person name="Navidi A."/>
            <person name="Naylor J."/>
            <person name="Negash T."/>
            <person name="Nguyen T."/>
            <person name="Nguyen N."/>
            <person name="Nicol R."/>
            <person name="Norbu C."/>
            <person name="Norbu N."/>
            <person name="Novod N."/>
            <person name="O'Neill B."/>
            <person name="Osman S."/>
            <person name="Markiewicz E."/>
            <person name="Oyono O.L."/>
            <person name="Patti C."/>
            <person name="Phunkhang P."/>
            <person name="Pierre F."/>
            <person name="Priest M."/>
            <person name="Raghuraman S."/>
            <person name="Rege F."/>
            <person name="Reyes R."/>
            <person name="Rise C."/>
            <person name="Rogov P."/>
            <person name="Ross K."/>
            <person name="Ryan E."/>
            <person name="Settipalli S."/>
            <person name="Shea T."/>
            <person name="Sherpa N."/>
            <person name="Shi L."/>
            <person name="Shih D."/>
            <person name="Sparrow T."/>
            <person name="Spaulding J."/>
            <person name="Stalker J."/>
            <person name="Stange-Thomann N."/>
            <person name="Stavropoulos S."/>
            <person name="Stone C."/>
            <person name="Strader C."/>
            <person name="Tesfaye S."/>
            <person name="Thomson T."/>
            <person name="Thoulutsang Y."/>
            <person name="Thoulutsang D."/>
            <person name="Topham K."/>
            <person name="Topping I."/>
            <person name="Tsamla T."/>
            <person name="Vassiliev H."/>
            <person name="Vo A."/>
            <person name="Wangchuk T."/>
            <person name="Wangdi T."/>
            <person name="Weiand M."/>
            <person name="Wilkinson J."/>
            <person name="Wilson A."/>
            <person name="Yadav S."/>
            <person name="Young G."/>
            <person name="Yu Q."/>
            <person name="Zembek L."/>
            <person name="Zhong D."/>
            <person name="Zimmer A."/>
            <person name="Zwirko Z."/>
            <person name="Jaffe D.B."/>
            <person name="Alvarez P."/>
            <person name="Brockman W."/>
            <person name="Butler J."/>
            <person name="Chin C."/>
            <person name="Gnerre S."/>
            <person name="Grabherr M."/>
            <person name="Kleber M."/>
            <person name="Mauceli E."/>
            <person name="MacCallum I."/>
        </authorList>
    </citation>
    <scope>NUCLEOTIDE SEQUENCE [LARGE SCALE GENOMIC DNA]</scope>
    <source>
        <strain evidence="10">Tucson 14024-0371.13</strain>
    </source>
</reference>
<feature type="region of interest" description="Disordered" evidence="6">
    <location>
        <begin position="1"/>
        <end position="24"/>
    </location>
</feature>
<proteinExistence type="predicted"/>
<dbReference type="Pfam" id="PF01490">
    <property type="entry name" value="Aa_trans"/>
    <property type="match status" value="1"/>
</dbReference>
<feature type="transmembrane region" description="Helical" evidence="7">
    <location>
        <begin position="292"/>
        <end position="314"/>
    </location>
</feature>
<evidence type="ECO:0000313" key="10">
    <source>
        <dbReference type="Proteomes" id="UP000007801"/>
    </source>
</evidence>
<protein>
    <recommendedName>
        <fullName evidence="8">Amino acid transporter transmembrane domain-containing protein</fullName>
    </recommendedName>
</protein>
<dbReference type="KEGG" id="dan:6499114"/>
<feature type="transmembrane region" description="Helical" evidence="7">
    <location>
        <begin position="192"/>
        <end position="211"/>
    </location>
</feature>
<feature type="domain" description="Amino acid transporter transmembrane" evidence="8">
    <location>
        <begin position="85"/>
        <end position="427"/>
    </location>
</feature>
<evidence type="ECO:0000259" key="8">
    <source>
        <dbReference type="Pfam" id="PF01490"/>
    </source>
</evidence>
<feature type="transmembrane region" description="Helical" evidence="7">
    <location>
        <begin position="218"/>
        <end position="243"/>
    </location>
</feature>
<feature type="transmembrane region" description="Helical" evidence="7">
    <location>
        <begin position="95"/>
        <end position="122"/>
    </location>
</feature>
<keyword evidence="2" id="KW-0813">Transport</keyword>
<evidence type="ECO:0000313" key="9">
    <source>
        <dbReference type="EMBL" id="EDV43834.2"/>
    </source>
</evidence>
<evidence type="ECO:0000256" key="3">
    <source>
        <dbReference type="ARBA" id="ARBA00022692"/>
    </source>
</evidence>
<evidence type="ECO:0000256" key="6">
    <source>
        <dbReference type="SAM" id="MobiDB-lite"/>
    </source>
</evidence>
<dbReference type="OrthoDB" id="422187at2759"/>
<sequence>MFFFRRQNAKPAPRPSRAPSFALPKRRPPVQLTPSHQHDQLPFLRRSRFSALPHFRVYEDEPENLSLFIAILYVVDLFGIFPFVTLPALLVKLGYFGVLLVLSIIFLQIYTSFLLSQCWTMAELLDPSIQQKRNYPYAALAELAYGPYVSLLVSVLLDLSIFAMAVPSVVMAAENLEAVVLRMSGGQYNFSYCYWAIIVGLVICPLMWLGSPKHMRSLAIIAVCVMIIIVGLLWFCLFAAPAIGAPFEGISLELPGFLTVLNSYSILAFQFDIHPVLLTLQIDMKHKSQVSWAALSGISITCSVAIIGSVIAAYKFGSMIANNLLQTLPTSVPFYVMLILMSLQLCFSVTVASSAMFMQIENYFNLPETLSFKRMLIRSSILALEVLIAEFVPSFDALMDVVGGTITGPLVFILPPLLYRRIRRMERVHQRIAAEACYGSLPLDLNYDPIELEMEPLLVSTPSTTPRGCWLRVVRLLHRFECDVSCTMGVLIFGLLATFLSTYLNIFSLADLFTNNSPCLGNLTNHFPQ</sequence>
<gene>
    <name evidence="9" type="primary">Dana\GF16317</name>
    <name evidence="9" type="synonym">dana_GLEANR_17588</name>
    <name evidence="9" type="ORF">GF16317</name>
</gene>
<name>B3LWZ5_DROAN</name>
<organism evidence="9 10">
    <name type="scientific">Drosophila ananassae</name>
    <name type="common">Fruit fly</name>
    <dbReference type="NCBI Taxonomy" id="7217"/>
    <lineage>
        <taxon>Eukaryota</taxon>
        <taxon>Metazoa</taxon>
        <taxon>Ecdysozoa</taxon>
        <taxon>Arthropoda</taxon>
        <taxon>Hexapoda</taxon>
        <taxon>Insecta</taxon>
        <taxon>Pterygota</taxon>
        <taxon>Neoptera</taxon>
        <taxon>Endopterygota</taxon>
        <taxon>Diptera</taxon>
        <taxon>Brachycera</taxon>
        <taxon>Muscomorpha</taxon>
        <taxon>Ephydroidea</taxon>
        <taxon>Drosophilidae</taxon>
        <taxon>Drosophila</taxon>
        <taxon>Sophophora</taxon>
    </lineage>
</organism>
<dbReference type="STRING" id="7217.B3LWZ5"/>
<keyword evidence="10" id="KW-1185">Reference proteome</keyword>
<feature type="transmembrane region" description="Helical" evidence="7">
    <location>
        <begin position="401"/>
        <end position="419"/>
    </location>
</feature>
<dbReference type="InParanoid" id="B3LWZ5"/>
<dbReference type="EMBL" id="CH902617">
    <property type="protein sequence ID" value="EDV43834.2"/>
    <property type="molecule type" value="Genomic_DNA"/>
</dbReference>
<dbReference type="InterPro" id="IPR013057">
    <property type="entry name" value="AA_transpt_TM"/>
</dbReference>
<comment type="subcellular location">
    <subcellularLocation>
        <location evidence="1">Membrane</location>
    </subcellularLocation>
</comment>
<keyword evidence="3 7" id="KW-0812">Transmembrane</keyword>
<feature type="transmembrane region" description="Helical" evidence="7">
    <location>
        <begin position="334"/>
        <end position="355"/>
    </location>
</feature>